<evidence type="ECO:0000256" key="2">
    <source>
        <dbReference type="ARBA" id="ARBA00022679"/>
    </source>
</evidence>
<dbReference type="RefSeq" id="WP_137424867.1">
    <property type="nucleotide sequence ID" value="NZ_CP040098.1"/>
</dbReference>
<dbReference type="KEGG" id="dax:FDQ92_10645"/>
<name>A0A4P8L4C2_9BACT</name>
<evidence type="ECO:0000259" key="4">
    <source>
        <dbReference type="Pfam" id="PF00590"/>
    </source>
</evidence>
<keyword evidence="6" id="KW-1185">Reference proteome</keyword>
<organism evidence="5 6">
    <name type="scientific">Desulfoglaeba alkanexedens ALDC</name>
    <dbReference type="NCBI Taxonomy" id="980445"/>
    <lineage>
        <taxon>Bacteria</taxon>
        <taxon>Pseudomonadati</taxon>
        <taxon>Thermodesulfobacteriota</taxon>
        <taxon>Syntrophobacteria</taxon>
        <taxon>Syntrophobacterales</taxon>
        <taxon>Syntrophobacteraceae</taxon>
        <taxon>Desulfoglaeba</taxon>
    </lineage>
</organism>
<dbReference type="GO" id="GO:0008168">
    <property type="term" value="F:methyltransferase activity"/>
    <property type="evidence" value="ECO:0007669"/>
    <property type="project" value="UniProtKB-KW"/>
</dbReference>
<dbReference type="OrthoDB" id="9804789at2"/>
<dbReference type="Gene3D" id="3.40.1010.10">
    <property type="entry name" value="Cobalt-precorrin-4 Transmethylase, Domain 1"/>
    <property type="match status" value="1"/>
</dbReference>
<dbReference type="PANTHER" id="PTHR45790:SF4">
    <property type="entry name" value="COBALT-PRECORRIN-4 C(11)-METHYLTRANSFERASE"/>
    <property type="match status" value="1"/>
</dbReference>
<evidence type="ECO:0000256" key="1">
    <source>
        <dbReference type="ARBA" id="ARBA00022603"/>
    </source>
</evidence>
<dbReference type="SUPFAM" id="SSF53790">
    <property type="entry name" value="Tetrapyrrole methylase"/>
    <property type="match status" value="1"/>
</dbReference>
<evidence type="ECO:0000313" key="6">
    <source>
        <dbReference type="Proteomes" id="UP000298602"/>
    </source>
</evidence>
<dbReference type="InterPro" id="IPR000878">
    <property type="entry name" value="4pyrrol_Mease"/>
</dbReference>
<dbReference type="InterPro" id="IPR014777">
    <property type="entry name" value="4pyrrole_Mease_sub1"/>
</dbReference>
<keyword evidence="1 5" id="KW-0489">Methyltransferase</keyword>
<accession>A0A4P8L4C2</accession>
<gene>
    <name evidence="5" type="ORF">FDQ92_10645</name>
</gene>
<dbReference type="Gene3D" id="3.30.950.10">
    <property type="entry name" value="Methyltransferase, Cobalt-precorrin-4 Transmethylase, Domain 2"/>
    <property type="match status" value="1"/>
</dbReference>
<evidence type="ECO:0000313" key="5">
    <source>
        <dbReference type="EMBL" id="QCQ22583.1"/>
    </source>
</evidence>
<reference evidence="5 6" key="1">
    <citation type="submission" date="2019-05" db="EMBL/GenBank/DDBJ databases">
        <title>The Complete Genome Sequence of the n-alkane-degrading Desulfoglaeba alkanexedens ALDC reveals multiple alkylsuccinate synthase gene clusters.</title>
        <authorList>
            <person name="Callaghan A.V."/>
            <person name="Davidova I.A."/>
            <person name="Duncan K.E."/>
            <person name="Morris B."/>
            <person name="McInerney M.J."/>
        </authorList>
    </citation>
    <scope>NUCLEOTIDE SEQUENCE [LARGE SCALE GENOMIC DNA]</scope>
    <source>
        <strain evidence="5 6">ALDC</strain>
    </source>
</reference>
<keyword evidence="3" id="KW-0949">S-adenosyl-L-methionine</keyword>
<evidence type="ECO:0000256" key="3">
    <source>
        <dbReference type="ARBA" id="ARBA00022691"/>
    </source>
</evidence>
<dbReference type="InterPro" id="IPR035996">
    <property type="entry name" value="4pyrrol_Methylase_sf"/>
</dbReference>
<dbReference type="EMBL" id="CP040098">
    <property type="protein sequence ID" value="QCQ22583.1"/>
    <property type="molecule type" value="Genomic_DNA"/>
</dbReference>
<dbReference type="Proteomes" id="UP000298602">
    <property type="component" value="Chromosome"/>
</dbReference>
<dbReference type="InterPro" id="IPR014776">
    <property type="entry name" value="4pyrrole_Mease_sub2"/>
</dbReference>
<dbReference type="GO" id="GO:0032259">
    <property type="term" value="P:methylation"/>
    <property type="evidence" value="ECO:0007669"/>
    <property type="project" value="UniProtKB-KW"/>
</dbReference>
<reference evidence="5 6" key="2">
    <citation type="submission" date="2019-05" db="EMBL/GenBank/DDBJ databases">
        <authorList>
            <person name="Suflita J.M."/>
            <person name="Marks C.R."/>
        </authorList>
    </citation>
    <scope>NUCLEOTIDE SEQUENCE [LARGE SCALE GENOMIC DNA]</scope>
    <source>
        <strain evidence="5 6">ALDC</strain>
    </source>
</reference>
<protein>
    <submittedName>
        <fullName evidence="5">Tetrapyrrole methylase</fullName>
    </submittedName>
</protein>
<keyword evidence="2" id="KW-0808">Transferase</keyword>
<dbReference type="CDD" id="cd11724">
    <property type="entry name" value="TP_methylase"/>
    <property type="match status" value="1"/>
</dbReference>
<dbReference type="InterPro" id="IPR050161">
    <property type="entry name" value="Siro_Cobalamin_biosynth"/>
</dbReference>
<sequence>MIISKKRARAVLSTTLTTLCCWTILSVFAVAGQTAGLGRFCLVSLGCGDPDNITLKAVKTIKASDILFCSEQMKAAHPELIAGKQIYPLPSLKIHKHFQALKAGFFQGAKAGKAKDPEIERKIEEFRRIVTEAVQAGKNVSLLDYGDPCIYGPYIWTMQVLKDLDPLIVPGISSFNAANAALRTGVTFGFEAHSAVLTNAADLKEGYDGADTIERMAATRSSMVIFTMFVELDELVEKLSRHYPADTPVAIVVKAGYEKEQKIIRGTLKDIVQIAAKEGDISFEHLIYVGDFLNGQAA</sequence>
<dbReference type="PANTHER" id="PTHR45790">
    <property type="entry name" value="SIROHEME SYNTHASE-RELATED"/>
    <property type="match status" value="1"/>
</dbReference>
<dbReference type="Pfam" id="PF00590">
    <property type="entry name" value="TP_methylase"/>
    <property type="match status" value="1"/>
</dbReference>
<feature type="domain" description="Tetrapyrrole methylase" evidence="4">
    <location>
        <begin position="40"/>
        <end position="271"/>
    </location>
</feature>
<dbReference type="AlphaFoldDB" id="A0A4P8L4C2"/>
<proteinExistence type="predicted"/>